<evidence type="ECO:0000259" key="6">
    <source>
        <dbReference type="PROSITE" id="PS01033"/>
    </source>
</evidence>
<dbReference type="InterPro" id="IPR009050">
    <property type="entry name" value="Globin-like_sf"/>
</dbReference>
<evidence type="ECO:0000256" key="5">
    <source>
        <dbReference type="RuleBase" id="RU000356"/>
    </source>
</evidence>
<dbReference type="RefSeq" id="WP_202831962.1">
    <property type="nucleotide sequence ID" value="NZ_JAETWB010000004.1"/>
</dbReference>
<keyword evidence="4" id="KW-0408">Iron</keyword>
<comment type="caution">
    <text evidence="7">The sequence shown here is derived from an EMBL/GenBank/DDBJ whole genome shotgun (WGS) entry which is preliminary data.</text>
</comment>
<dbReference type="PANTHER" id="PTHR43396">
    <property type="entry name" value="FLAVOHEMOPROTEIN"/>
    <property type="match status" value="1"/>
</dbReference>
<keyword evidence="2 5" id="KW-0561">Oxygen transport</keyword>
<dbReference type="InterPro" id="IPR012292">
    <property type="entry name" value="Globin/Proto"/>
</dbReference>
<comment type="similarity">
    <text evidence="5">Belongs to the globin family.</text>
</comment>
<keyword evidence="5" id="KW-0813">Transport</keyword>
<dbReference type="Gene3D" id="1.10.490.10">
    <property type="entry name" value="Globins"/>
    <property type="match status" value="1"/>
</dbReference>
<dbReference type="Pfam" id="PF00042">
    <property type="entry name" value="Globin"/>
    <property type="match status" value="1"/>
</dbReference>
<evidence type="ECO:0000313" key="7">
    <source>
        <dbReference type="EMBL" id="MBL6078730.1"/>
    </source>
</evidence>
<name>A0ABS1U3H7_9PROT</name>
<dbReference type="Proteomes" id="UP000660885">
    <property type="component" value="Unassembled WGS sequence"/>
</dbReference>
<protein>
    <recommendedName>
        <fullName evidence="6">Globin domain-containing protein</fullName>
    </recommendedName>
</protein>
<dbReference type="CDD" id="cd12131">
    <property type="entry name" value="HGbI-like"/>
    <property type="match status" value="1"/>
</dbReference>
<keyword evidence="8" id="KW-1185">Reference proteome</keyword>
<dbReference type="SUPFAM" id="SSF46458">
    <property type="entry name" value="Globin-like"/>
    <property type="match status" value="1"/>
</dbReference>
<dbReference type="EMBL" id="JAETWB010000004">
    <property type="protein sequence ID" value="MBL6078730.1"/>
    <property type="molecule type" value="Genomic_DNA"/>
</dbReference>
<evidence type="ECO:0000256" key="4">
    <source>
        <dbReference type="ARBA" id="ARBA00023004"/>
    </source>
</evidence>
<reference evidence="7 8" key="1">
    <citation type="submission" date="2021-01" db="EMBL/GenBank/DDBJ databases">
        <title>Belnapia mucosa sp. nov. and Belnapia arida sp. nov., isolated from the Tabernas Desert (Almeria, Spain).</title>
        <authorList>
            <person name="Molina-Menor E."/>
            <person name="Vidal-Verdu A."/>
            <person name="Calonge A."/>
            <person name="Satari L."/>
            <person name="Pereto J."/>
            <person name="Porcar M."/>
        </authorList>
    </citation>
    <scope>NUCLEOTIDE SEQUENCE [LARGE SCALE GENOMIC DNA]</scope>
    <source>
        <strain evidence="7 8">T18</strain>
    </source>
</reference>
<dbReference type="PANTHER" id="PTHR43396:SF3">
    <property type="entry name" value="FLAVOHEMOPROTEIN"/>
    <property type="match status" value="1"/>
</dbReference>
<keyword evidence="3" id="KW-0479">Metal-binding</keyword>
<proteinExistence type="inferred from homology"/>
<gene>
    <name evidence="7" type="ORF">JMJ56_11985</name>
</gene>
<organism evidence="7 8">
    <name type="scientific">Belnapia arida</name>
    <dbReference type="NCBI Taxonomy" id="2804533"/>
    <lineage>
        <taxon>Bacteria</taxon>
        <taxon>Pseudomonadati</taxon>
        <taxon>Pseudomonadota</taxon>
        <taxon>Alphaproteobacteria</taxon>
        <taxon>Acetobacterales</taxon>
        <taxon>Roseomonadaceae</taxon>
        <taxon>Belnapia</taxon>
    </lineage>
</organism>
<dbReference type="InterPro" id="IPR000971">
    <property type="entry name" value="Globin"/>
</dbReference>
<evidence type="ECO:0000256" key="3">
    <source>
        <dbReference type="ARBA" id="ARBA00022723"/>
    </source>
</evidence>
<sequence length="137" mass="14864">MTPEPANLVQDSFRQVVRIKEKAAELFYGRLFETDPTTPPLFTGKDMREQGAKLMATLGMVVAGLKRPEEIVPAAQALARRHVAYGVTEAQYATVGAALLWTLRRGLGEGFTPEVEAAWKAAYMLLAGVMIEAANAA</sequence>
<evidence type="ECO:0000313" key="8">
    <source>
        <dbReference type="Proteomes" id="UP000660885"/>
    </source>
</evidence>
<dbReference type="PRINTS" id="PR01907">
    <property type="entry name" value="WORMGLOBIN"/>
</dbReference>
<feature type="domain" description="Globin" evidence="6">
    <location>
        <begin position="1"/>
        <end position="135"/>
    </location>
</feature>
<accession>A0ABS1U3H7</accession>
<evidence type="ECO:0000256" key="1">
    <source>
        <dbReference type="ARBA" id="ARBA00022617"/>
    </source>
</evidence>
<evidence type="ECO:0000256" key="2">
    <source>
        <dbReference type="ARBA" id="ARBA00022621"/>
    </source>
</evidence>
<dbReference type="PROSITE" id="PS01033">
    <property type="entry name" value="GLOBIN"/>
    <property type="match status" value="1"/>
</dbReference>
<keyword evidence="1 5" id="KW-0349">Heme</keyword>